<dbReference type="Gene3D" id="1.20.1250.20">
    <property type="entry name" value="MFS general substrate transporter like domains"/>
    <property type="match status" value="1"/>
</dbReference>
<evidence type="ECO:0000259" key="8">
    <source>
        <dbReference type="PROSITE" id="PS50850"/>
    </source>
</evidence>
<reference evidence="9" key="1">
    <citation type="submission" date="2021-10" db="EMBL/GenBank/DDBJ databases">
        <authorList>
            <person name="Piombo E."/>
        </authorList>
    </citation>
    <scope>NUCLEOTIDE SEQUENCE</scope>
</reference>
<keyword evidence="10" id="KW-1185">Reference proteome</keyword>
<comment type="subcellular location">
    <subcellularLocation>
        <location evidence="1">Membrane</location>
        <topology evidence="1">Multi-pass membrane protein</topology>
    </subcellularLocation>
</comment>
<dbReference type="InterPro" id="IPR036259">
    <property type="entry name" value="MFS_trans_sf"/>
</dbReference>
<feature type="transmembrane region" description="Helical" evidence="7">
    <location>
        <begin position="203"/>
        <end position="223"/>
    </location>
</feature>
<dbReference type="OrthoDB" id="6730379at2759"/>
<dbReference type="SUPFAM" id="SSF103473">
    <property type="entry name" value="MFS general substrate transporter"/>
    <property type="match status" value="1"/>
</dbReference>
<accession>A0A9N9VE56</accession>
<keyword evidence="4 7" id="KW-1133">Transmembrane helix</keyword>
<feature type="transmembrane region" description="Helical" evidence="7">
    <location>
        <begin position="430"/>
        <end position="446"/>
    </location>
</feature>
<evidence type="ECO:0000256" key="1">
    <source>
        <dbReference type="ARBA" id="ARBA00004141"/>
    </source>
</evidence>
<keyword evidence="3 7" id="KW-0812">Transmembrane</keyword>
<feature type="transmembrane region" description="Helical" evidence="7">
    <location>
        <begin position="74"/>
        <end position="98"/>
    </location>
</feature>
<comment type="caution">
    <text evidence="9">The sequence shown here is derived from an EMBL/GenBank/DDBJ whole genome shotgun (WGS) entry which is preliminary data.</text>
</comment>
<feature type="transmembrane region" description="Helical" evidence="7">
    <location>
        <begin position="458"/>
        <end position="479"/>
    </location>
</feature>
<gene>
    <name evidence="9" type="ORF">CRHIZ90672A_00018107</name>
</gene>
<evidence type="ECO:0000256" key="7">
    <source>
        <dbReference type="SAM" id="Phobius"/>
    </source>
</evidence>
<dbReference type="EMBL" id="CABFNQ020000658">
    <property type="protein sequence ID" value="CAH0021559.1"/>
    <property type="molecule type" value="Genomic_DNA"/>
</dbReference>
<feature type="transmembrane region" description="Helical" evidence="7">
    <location>
        <begin position="303"/>
        <end position="328"/>
    </location>
</feature>
<feature type="transmembrane region" description="Helical" evidence="7">
    <location>
        <begin position="110"/>
        <end position="127"/>
    </location>
</feature>
<comment type="similarity">
    <text evidence="6">Belongs to the major facilitator superfamily. Allantoate permease family.</text>
</comment>
<sequence length="525" mass="59051">FQLSIPSSAHSLETLNMKADGDHNLTHVEDGEVGKNQTNLGLVDNEVAQYVGENRVHIDDAENKRLKRMIDKRILVVMIVTYFTQSLDRGTMSFASIMGIIDDAKLGHNQYSWFTTIMYLVVLVAEYPENWILQRVPIAKWLSINIILWGAVLALHAVGSNFGGLLALRGLLGLFETVCQPAFVLLSSTWYKKEEQASTIIYWYMMNGLQQILGGLAAFAFSFVRHDSPIKSWQALFMTYGIATVFWGFFVLFWMPDSPMKAKCWSEEDKKLMIERVRENRTGVQNRVFRKEQIYHAIADPQVYAFALIQVCTTLPSGGIGAYANILVKSFGFSTWETQLLQMPIGIVMLTVMLTSAWAERKFKQTILVMMLGLLPTIAGVVVLISVPFHIDKRVGLLIAYYIIYSFWTCSGLALSLVSRNVAGQTKKSAVIASNFVFWAVGNAIGPQCFRDKDAPRYFLALAIILGCFVFLEIVLFALRTYYIWINKQRDAKVASGEVVDDVNFAHAFEDIADNVKPIHLAPNG</sequence>
<dbReference type="PANTHER" id="PTHR43791:SF63">
    <property type="entry name" value="HIGH AFFINITY CYSTEINE TRANSPORTER"/>
    <property type="match status" value="1"/>
</dbReference>
<feature type="transmembrane region" description="Helical" evidence="7">
    <location>
        <begin position="366"/>
        <end position="387"/>
    </location>
</feature>
<evidence type="ECO:0000256" key="5">
    <source>
        <dbReference type="ARBA" id="ARBA00023136"/>
    </source>
</evidence>
<dbReference type="PANTHER" id="PTHR43791">
    <property type="entry name" value="PERMEASE-RELATED"/>
    <property type="match status" value="1"/>
</dbReference>
<dbReference type="PROSITE" id="PS50850">
    <property type="entry name" value="MFS"/>
    <property type="match status" value="1"/>
</dbReference>
<keyword evidence="2" id="KW-0813">Transport</keyword>
<feature type="non-terminal residue" evidence="9">
    <location>
        <position position="525"/>
    </location>
</feature>
<feature type="transmembrane region" description="Helical" evidence="7">
    <location>
        <begin position="171"/>
        <end position="191"/>
    </location>
</feature>
<evidence type="ECO:0000256" key="4">
    <source>
        <dbReference type="ARBA" id="ARBA00022989"/>
    </source>
</evidence>
<feature type="transmembrane region" description="Helical" evidence="7">
    <location>
        <begin position="139"/>
        <end position="159"/>
    </location>
</feature>
<feature type="transmembrane region" description="Helical" evidence="7">
    <location>
        <begin position="399"/>
        <end position="418"/>
    </location>
</feature>
<dbReference type="Pfam" id="PF07690">
    <property type="entry name" value="MFS_1"/>
    <property type="match status" value="1"/>
</dbReference>
<dbReference type="GO" id="GO:0016020">
    <property type="term" value="C:membrane"/>
    <property type="evidence" value="ECO:0007669"/>
    <property type="project" value="UniProtKB-SubCell"/>
</dbReference>
<feature type="transmembrane region" description="Helical" evidence="7">
    <location>
        <begin position="340"/>
        <end position="359"/>
    </location>
</feature>
<organism evidence="9 10">
    <name type="scientific">Clonostachys rhizophaga</name>
    <dbReference type="NCBI Taxonomy" id="160324"/>
    <lineage>
        <taxon>Eukaryota</taxon>
        <taxon>Fungi</taxon>
        <taxon>Dikarya</taxon>
        <taxon>Ascomycota</taxon>
        <taxon>Pezizomycotina</taxon>
        <taxon>Sordariomycetes</taxon>
        <taxon>Hypocreomycetidae</taxon>
        <taxon>Hypocreales</taxon>
        <taxon>Bionectriaceae</taxon>
        <taxon>Clonostachys</taxon>
    </lineage>
</organism>
<name>A0A9N9VE56_9HYPO</name>
<evidence type="ECO:0000256" key="6">
    <source>
        <dbReference type="ARBA" id="ARBA00037968"/>
    </source>
</evidence>
<dbReference type="Proteomes" id="UP000696573">
    <property type="component" value="Unassembled WGS sequence"/>
</dbReference>
<dbReference type="FunFam" id="1.20.1250.20:FF:000064">
    <property type="entry name" value="MFS allantoate transporter"/>
    <property type="match status" value="1"/>
</dbReference>
<dbReference type="GO" id="GO:0033229">
    <property type="term" value="F:cysteine transmembrane transporter activity"/>
    <property type="evidence" value="ECO:0007669"/>
    <property type="project" value="TreeGrafter"/>
</dbReference>
<evidence type="ECO:0000256" key="3">
    <source>
        <dbReference type="ARBA" id="ARBA00022692"/>
    </source>
</evidence>
<protein>
    <recommendedName>
        <fullName evidence="8">Major facilitator superfamily (MFS) profile domain-containing protein</fullName>
    </recommendedName>
</protein>
<evidence type="ECO:0000313" key="9">
    <source>
        <dbReference type="EMBL" id="CAH0021559.1"/>
    </source>
</evidence>
<feature type="transmembrane region" description="Helical" evidence="7">
    <location>
        <begin position="235"/>
        <end position="255"/>
    </location>
</feature>
<dbReference type="InterPro" id="IPR020846">
    <property type="entry name" value="MFS_dom"/>
</dbReference>
<dbReference type="InterPro" id="IPR011701">
    <property type="entry name" value="MFS"/>
</dbReference>
<keyword evidence="5 7" id="KW-0472">Membrane</keyword>
<evidence type="ECO:0000313" key="10">
    <source>
        <dbReference type="Proteomes" id="UP000696573"/>
    </source>
</evidence>
<evidence type="ECO:0000256" key="2">
    <source>
        <dbReference type="ARBA" id="ARBA00022448"/>
    </source>
</evidence>
<proteinExistence type="inferred from homology"/>
<dbReference type="AlphaFoldDB" id="A0A9N9VE56"/>
<feature type="domain" description="Major facilitator superfamily (MFS) profile" evidence="8">
    <location>
        <begin position="74"/>
        <end position="490"/>
    </location>
</feature>